<comment type="subcellular location">
    <subcellularLocation>
        <location evidence="1">Nucleus</location>
        <location evidence="1">Nucleolus</location>
    </subcellularLocation>
</comment>
<keyword evidence="4" id="KW-0678">Repressor</keyword>
<dbReference type="InterPro" id="IPR006073">
    <property type="entry name" value="GTP-bd"/>
</dbReference>
<dbReference type="Proteomes" id="UP000242913">
    <property type="component" value="Unassembled WGS sequence"/>
</dbReference>
<evidence type="ECO:0000256" key="12">
    <source>
        <dbReference type="ARBA" id="ARBA00023015"/>
    </source>
</evidence>
<dbReference type="Gene3D" id="3.40.50.150">
    <property type="entry name" value="Vaccinia Virus protein VP39"/>
    <property type="match status" value="1"/>
</dbReference>
<dbReference type="InterPro" id="IPR012973">
    <property type="entry name" value="NOG_C"/>
</dbReference>
<dbReference type="EMBL" id="KZ271123">
    <property type="protein sequence ID" value="OZC05438.1"/>
    <property type="molecule type" value="Genomic_DNA"/>
</dbReference>
<dbReference type="CDD" id="cd01897">
    <property type="entry name" value="NOG"/>
    <property type="match status" value="1"/>
</dbReference>
<dbReference type="OrthoDB" id="415015at2759"/>
<dbReference type="GO" id="GO:0006364">
    <property type="term" value="P:rRNA processing"/>
    <property type="evidence" value="ECO:0007669"/>
    <property type="project" value="UniProtKB-KW"/>
</dbReference>
<dbReference type="FunFam" id="1.10.10.2150:FF:000001">
    <property type="entry name" value="Ribosomal RNA-processing protein 8"/>
    <property type="match status" value="1"/>
</dbReference>
<organism evidence="18 19">
    <name type="scientific">Onchocerca flexuosa</name>
    <dbReference type="NCBI Taxonomy" id="387005"/>
    <lineage>
        <taxon>Eukaryota</taxon>
        <taxon>Metazoa</taxon>
        <taxon>Ecdysozoa</taxon>
        <taxon>Nematoda</taxon>
        <taxon>Chromadorea</taxon>
        <taxon>Rhabditida</taxon>
        <taxon>Spirurina</taxon>
        <taxon>Spiruromorpha</taxon>
        <taxon>Filarioidea</taxon>
        <taxon>Onchocercidae</taxon>
        <taxon>Onchocerca</taxon>
    </lineage>
</organism>
<dbReference type="InterPro" id="IPR010674">
    <property type="entry name" value="NOG1_Rossman_fold_dom"/>
</dbReference>
<accession>A0A238BLQ0</accession>
<keyword evidence="10" id="KW-0547">Nucleotide-binding</keyword>
<dbReference type="Gene3D" id="3.40.50.300">
    <property type="entry name" value="P-loop containing nucleotide triphosphate hydrolases"/>
    <property type="match status" value="1"/>
</dbReference>
<dbReference type="InterPro" id="IPR042036">
    <property type="entry name" value="RRP8_N"/>
</dbReference>
<dbReference type="GO" id="GO:0005730">
    <property type="term" value="C:nucleolus"/>
    <property type="evidence" value="ECO:0007669"/>
    <property type="project" value="UniProtKB-SubCell"/>
</dbReference>
<dbReference type="GO" id="GO:0008168">
    <property type="term" value="F:methyltransferase activity"/>
    <property type="evidence" value="ECO:0007669"/>
    <property type="project" value="UniProtKB-KW"/>
</dbReference>
<evidence type="ECO:0000256" key="6">
    <source>
        <dbReference type="ARBA" id="ARBA00022552"/>
    </source>
</evidence>
<dbReference type="InterPro" id="IPR029063">
    <property type="entry name" value="SAM-dependent_MTases_sf"/>
</dbReference>
<dbReference type="FunFam" id="1.20.120.1190:FF:000001">
    <property type="entry name" value="Nucleolar GTP-binding protein 1"/>
    <property type="match status" value="1"/>
</dbReference>
<dbReference type="PROSITE" id="PS51710">
    <property type="entry name" value="G_OBG"/>
    <property type="match status" value="1"/>
</dbReference>
<dbReference type="Pfam" id="PF08155">
    <property type="entry name" value="NOGCT"/>
    <property type="match status" value="1"/>
</dbReference>
<protein>
    <recommendedName>
        <fullName evidence="3">Ribosomal RNA-processing protein 8</fullName>
    </recommendedName>
</protein>
<feature type="region of interest" description="Disordered" evidence="16">
    <location>
        <begin position="723"/>
        <end position="761"/>
    </location>
</feature>
<evidence type="ECO:0000256" key="13">
    <source>
        <dbReference type="ARBA" id="ARBA00023134"/>
    </source>
</evidence>
<feature type="region of interest" description="Disordered" evidence="16">
    <location>
        <begin position="696"/>
        <end position="715"/>
    </location>
</feature>
<evidence type="ECO:0000313" key="18">
    <source>
        <dbReference type="EMBL" id="OZC05438.1"/>
    </source>
</evidence>
<dbReference type="Gene3D" id="1.20.120.1190">
    <property type="match status" value="1"/>
</dbReference>
<dbReference type="FunFam" id="3.40.50.150:FF:000068">
    <property type="entry name" value="Ribosomal RNA-processing protein 8"/>
    <property type="match status" value="1"/>
</dbReference>
<keyword evidence="5" id="KW-0690">Ribosome biogenesis</keyword>
<keyword evidence="8" id="KW-0808">Transferase</keyword>
<dbReference type="PANTHER" id="PTHR45759">
    <property type="entry name" value="NUCLEOLAR GTP-BINDING PROTEIN 1"/>
    <property type="match status" value="1"/>
</dbReference>
<proteinExistence type="inferred from homology"/>
<dbReference type="AlphaFoldDB" id="A0A238BLQ0"/>
<evidence type="ECO:0000256" key="3">
    <source>
        <dbReference type="ARBA" id="ARBA00020203"/>
    </source>
</evidence>
<evidence type="ECO:0000256" key="10">
    <source>
        <dbReference type="ARBA" id="ARBA00022741"/>
    </source>
</evidence>
<keyword evidence="14" id="KW-0804">Transcription</keyword>
<evidence type="ECO:0000256" key="9">
    <source>
        <dbReference type="ARBA" id="ARBA00022691"/>
    </source>
</evidence>
<keyword evidence="19" id="KW-1185">Reference proteome</keyword>
<keyword evidence="11" id="KW-0156">Chromatin regulator</keyword>
<dbReference type="GO" id="GO:0006325">
    <property type="term" value="P:chromatin organization"/>
    <property type="evidence" value="ECO:0007669"/>
    <property type="project" value="UniProtKB-KW"/>
</dbReference>
<evidence type="ECO:0000256" key="7">
    <source>
        <dbReference type="ARBA" id="ARBA00022603"/>
    </source>
</evidence>
<evidence type="ECO:0000256" key="2">
    <source>
        <dbReference type="ARBA" id="ARBA00006301"/>
    </source>
</evidence>
<evidence type="ECO:0000256" key="8">
    <source>
        <dbReference type="ARBA" id="ARBA00022679"/>
    </source>
</evidence>
<dbReference type="InterPro" id="IPR007823">
    <property type="entry name" value="RRP8"/>
</dbReference>
<keyword evidence="13" id="KW-0342">GTP-binding</keyword>
<evidence type="ECO:0000256" key="16">
    <source>
        <dbReference type="SAM" id="MobiDB-lite"/>
    </source>
</evidence>
<dbReference type="Gene3D" id="1.10.10.2150">
    <property type="entry name" value="Ribosomal RNA-processing protein 8, N-terminal domain"/>
    <property type="match status" value="1"/>
</dbReference>
<name>A0A238BLQ0_9BILA</name>
<dbReference type="SUPFAM" id="SSF52540">
    <property type="entry name" value="P-loop containing nucleoside triphosphate hydrolases"/>
    <property type="match status" value="1"/>
</dbReference>
<dbReference type="Pfam" id="PF05148">
    <property type="entry name" value="Methyltransf_8"/>
    <property type="match status" value="1"/>
</dbReference>
<dbReference type="InterPro" id="IPR041623">
    <property type="entry name" value="NOG1_N"/>
</dbReference>
<keyword evidence="12" id="KW-0805">Transcription regulation</keyword>
<evidence type="ECO:0000313" key="19">
    <source>
        <dbReference type="Proteomes" id="UP000242913"/>
    </source>
</evidence>
<dbReference type="SUPFAM" id="SSF53335">
    <property type="entry name" value="S-adenosyl-L-methionine-dependent methyltransferases"/>
    <property type="match status" value="1"/>
</dbReference>
<keyword evidence="9" id="KW-0949">S-adenosyl-L-methionine</keyword>
<gene>
    <name evidence="18" type="ORF">X798_07578</name>
</gene>
<dbReference type="FunFam" id="3.40.50.300:FF:000496">
    <property type="entry name" value="Nucleolar GTP-binding protein 1"/>
    <property type="match status" value="1"/>
</dbReference>
<dbReference type="GO" id="GO:0005525">
    <property type="term" value="F:GTP binding"/>
    <property type="evidence" value="ECO:0007669"/>
    <property type="project" value="UniProtKB-KW"/>
</dbReference>
<keyword evidence="7" id="KW-0489">Methyltransferase</keyword>
<reference evidence="18 19" key="1">
    <citation type="submission" date="2015-12" db="EMBL/GenBank/DDBJ databases">
        <title>Draft genome of the nematode, Onchocerca flexuosa.</title>
        <authorList>
            <person name="Mitreva M."/>
        </authorList>
    </citation>
    <scope>NUCLEOTIDE SEQUENCE [LARGE SCALE GENOMIC DNA]</scope>
    <source>
        <strain evidence="18">Red Deer</strain>
    </source>
</reference>
<evidence type="ECO:0000259" key="17">
    <source>
        <dbReference type="PROSITE" id="PS51710"/>
    </source>
</evidence>
<evidence type="ECO:0000256" key="11">
    <source>
        <dbReference type="ARBA" id="ARBA00022853"/>
    </source>
</evidence>
<dbReference type="Pfam" id="PF17835">
    <property type="entry name" value="NOG1_N"/>
    <property type="match status" value="1"/>
</dbReference>
<evidence type="ECO:0000256" key="4">
    <source>
        <dbReference type="ARBA" id="ARBA00022491"/>
    </source>
</evidence>
<feature type="compositionally biased region" description="Basic residues" evidence="16">
    <location>
        <begin position="704"/>
        <end position="715"/>
    </location>
</feature>
<comment type="similarity">
    <text evidence="2">Belongs to the methyltransferase superfamily. RRP8 family.</text>
</comment>
<keyword evidence="15" id="KW-0539">Nucleus</keyword>
<dbReference type="PRINTS" id="PR00326">
    <property type="entry name" value="GTP1OBG"/>
</dbReference>
<evidence type="ECO:0000256" key="15">
    <source>
        <dbReference type="ARBA" id="ARBA00023242"/>
    </source>
</evidence>
<dbReference type="InterPro" id="IPR027417">
    <property type="entry name" value="P-loop_NTPase"/>
</dbReference>
<dbReference type="Pfam" id="PF06858">
    <property type="entry name" value="NOG1"/>
    <property type="match status" value="1"/>
</dbReference>
<evidence type="ECO:0000256" key="14">
    <source>
        <dbReference type="ARBA" id="ARBA00023163"/>
    </source>
</evidence>
<feature type="domain" description="OBG-type G" evidence="17">
    <location>
        <begin position="170"/>
        <end position="341"/>
    </location>
</feature>
<dbReference type="InterPro" id="IPR031167">
    <property type="entry name" value="G_OBG"/>
</dbReference>
<sequence length="1010" mass="117326">MPAIYNFKKITVVPSAADLKEIVLSKTQRKTPTVVHRHFAISRIRSFYTRKIKFLQQVLHDKLTQIIDEFPKMEEVHPFYADLMNILYDKDHYKIALGQMNTARHLIDGIAREYVRLMKYGDSLYRCKMLKRAALGRMVKLLKHQKSSFDYLEQVRQHLSRLPTIDPNTRTLILCGFPNVGKSSLMNLLTRADVEVQPYAFTTKSLYVGHLDYKYLRWQVIDTPGILDQPLEERNTIEMQAITALAHLRAAVLFIMDISETCDHTIEEQVALFESIRPLFVNKPVLIGLNKIDIVKRDELKLEKMEKLKKLEDDSLSMFELSTVTQEGIMDFRNTACNYLLTQRVESKLQSRKLTVEDGVLSRVFVAYPVPRDDKERPPFIPEAVVKKRILGSNNSSDEKTVGIRKLERQIELEMQDEYVLDLKKHYLLKNDVEKYDVVPEIWEGHNIADFVASDVKDMLESIRNEEEAKIQAGFYDEDLDLNDDETKKLFENAKKIVEKESQLKMASQAKKSITKPRLSRSVARKRDRNMMCLEEQFRDLGADIHPAQLKNMAKEQMREPTVKKIRVGKSPSLVASRPPSRDVQGIKNDEVREMTKKVGRKKQRNLQHEARKGEADRHIFVKRPKHLFAGKRGLGKTDRRHVELRTVCEEVRFPDISFSFPYFFLLFEILMRQKENLADKDNVIPSRQKKVDYSEEMGTSWPRKQHRPWRNKVRKKAAKEAKRKLREKKDTISSGIQIMQNKKKSRIRKTNYPNGPSKNVAVDRQEMNSREKKIDSSLFRYINEQLYTMNGAEAMELFRKDSKAFKLYHKGYQMQAKKWPCNPLHIIIQWIRSLKRDGLVIADLGCGNATIAETLSHTATVHSFDLVAVNDRVTACDMSMVPLHNESVGIVVFCLSLMGTNLNEYLSEANRILKKGGFLKIAEVASRFINIKQFVHAVTKMGFVLSEKMMKDGDYFVILEFTKAGKVVQKQPIGLKLKPCLYKKRNWSCCYISGKMLQLNFTWILFHNF</sequence>
<keyword evidence="6" id="KW-0698">rRNA processing</keyword>
<evidence type="ECO:0000256" key="5">
    <source>
        <dbReference type="ARBA" id="ARBA00022517"/>
    </source>
</evidence>
<dbReference type="GO" id="GO:0032259">
    <property type="term" value="P:methylation"/>
    <property type="evidence" value="ECO:0007669"/>
    <property type="project" value="UniProtKB-KW"/>
</dbReference>
<evidence type="ECO:0000256" key="1">
    <source>
        <dbReference type="ARBA" id="ARBA00004604"/>
    </source>
</evidence>